<dbReference type="PANTHER" id="PTHR18952">
    <property type="entry name" value="CARBONIC ANHYDRASE"/>
    <property type="match status" value="1"/>
</dbReference>
<dbReference type="Gene3D" id="3.10.200.10">
    <property type="entry name" value="Alpha carbonic anhydrase"/>
    <property type="match status" value="1"/>
</dbReference>
<comment type="caution">
    <text evidence="12">The sequence shown here is derived from an EMBL/GenBank/DDBJ whole genome shotgun (WGS) entry which is preliminary data.</text>
</comment>
<evidence type="ECO:0000256" key="7">
    <source>
        <dbReference type="ARBA" id="ARBA00022833"/>
    </source>
</evidence>
<dbReference type="InterPro" id="IPR001148">
    <property type="entry name" value="CA_dom"/>
</dbReference>
<comment type="cofactor">
    <cofactor evidence="1 10">
        <name>Zn(2+)</name>
        <dbReference type="ChEBI" id="CHEBI:29105"/>
    </cofactor>
</comment>
<dbReference type="InterPro" id="IPR036398">
    <property type="entry name" value="CA_dom_sf"/>
</dbReference>
<dbReference type="Pfam" id="PF00194">
    <property type="entry name" value="Carb_anhydrase"/>
    <property type="match status" value="1"/>
</dbReference>
<dbReference type="EC" id="4.2.1.1" evidence="4 10"/>
<evidence type="ECO:0000256" key="9">
    <source>
        <dbReference type="ARBA" id="ARBA00048348"/>
    </source>
</evidence>
<dbReference type="InterPro" id="IPR018338">
    <property type="entry name" value="Carbonic_anhydrase_a-class_CS"/>
</dbReference>
<proteinExistence type="inferred from homology"/>
<dbReference type="InterPro" id="IPR023561">
    <property type="entry name" value="Carbonic_anhydrase_a-class"/>
</dbReference>
<dbReference type="EMBL" id="QMBP01000018">
    <property type="protein sequence ID" value="RAZ85617.1"/>
    <property type="molecule type" value="Genomic_DNA"/>
</dbReference>
<dbReference type="CDD" id="cd03124">
    <property type="entry name" value="alpha_CA_prokaryotic_like"/>
    <property type="match status" value="1"/>
</dbReference>
<name>A0A330HLL2_9HYPH</name>
<dbReference type="GO" id="GO:0008270">
    <property type="term" value="F:zinc ion binding"/>
    <property type="evidence" value="ECO:0007669"/>
    <property type="project" value="UniProtKB-UniRule"/>
</dbReference>
<dbReference type="AlphaFoldDB" id="A0A330HLL2"/>
<dbReference type="Proteomes" id="UP000251558">
    <property type="component" value="Unassembled WGS sequence"/>
</dbReference>
<comment type="catalytic activity">
    <reaction evidence="9 10">
        <text>hydrogencarbonate + H(+) = CO2 + H2O</text>
        <dbReference type="Rhea" id="RHEA:10748"/>
        <dbReference type="ChEBI" id="CHEBI:15377"/>
        <dbReference type="ChEBI" id="CHEBI:15378"/>
        <dbReference type="ChEBI" id="CHEBI:16526"/>
        <dbReference type="ChEBI" id="CHEBI:17544"/>
        <dbReference type="EC" id="4.2.1.1"/>
    </reaction>
</comment>
<dbReference type="OrthoDB" id="5327615at2"/>
<dbReference type="SUPFAM" id="SSF51069">
    <property type="entry name" value="Carbonic anhydrase"/>
    <property type="match status" value="1"/>
</dbReference>
<dbReference type="PROSITE" id="PS00162">
    <property type="entry name" value="ALPHA_CA_1"/>
    <property type="match status" value="1"/>
</dbReference>
<dbReference type="InterPro" id="IPR041891">
    <property type="entry name" value="Alpha_CA_prokaryot-like"/>
</dbReference>
<dbReference type="PANTHER" id="PTHR18952:SF265">
    <property type="entry name" value="CARBONIC ANHYDRASE"/>
    <property type="match status" value="1"/>
</dbReference>
<evidence type="ECO:0000256" key="10">
    <source>
        <dbReference type="RuleBase" id="RU367011"/>
    </source>
</evidence>
<dbReference type="PROSITE" id="PS51144">
    <property type="entry name" value="ALPHA_CA_2"/>
    <property type="match status" value="1"/>
</dbReference>
<dbReference type="RefSeq" id="WP_112100688.1">
    <property type="nucleotide sequence ID" value="NZ_QMBP01000018.1"/>
</dbReference>
<evidence type="ECO:0000256" key="3">
    <source>
        <dbReference type="ARBA" id="ARBA00010718"/>
    </source>
</evidence>
<reference evidence="13" key="1">
    <citation type="submission" date="2018-06" db="EMBL/GenBank/DDBJ databases">
        <authorList>
            <person name="Helene L.C."/>
            <person name="Dall'Agnol R."/>
            <person name="Delamuta J.R."/>
            <person name="Hungria M."/>
        </authorList>
    </citation>
    <scope>NUCLEOTIDE SEQUENCE [LARGE SCALE GENOMIC DNA]</scope>
    <source>
        <strain evidence="13">AC99b</strain>
    </source>
</reference>
<sequence length="250" mass="27105">MHRRSLIKGFVALGMCPICAEAARGAGSHWGYLGPDGPEHWADLDKENFTCSAGTQQSPINITSAVRADIPQIAVGWQKGRGKMVNNGHTIQVNMPPGSTLTRGDRVYELVQFHFHAPSEHQVAGNSFPMEAHFVHKAADGDTLAVLGVFLRPGATNTSFAELAAAFPATSGIEVPMHALDPNGLLPASLGYWTYEGSLTTPPCSENVEWMVVMEPVDVDPADIERFTVLYPSNARPMNSPNRRFILRLG</sequence>
<protein>
    <recommendedName>
        <fullName evidence="5 10">Carbonic anhydrase</fullName>
        <ecNumber evidence="4 10">4.2.1.1</ecNumber>
    </recommendedName>
</protein>
<keyword evidence="7 10" id="KW-0862">Zinc</keyword>
<evidence type="ECO:0000313" key="13">
    <source>
        <dbReference type="Proteomes" id="UP000251558"/>
    </source>
</evidence>
<comment type="similarity">
    <text evidence="3 10">Belongs to the alpha-carbonic anhydrase family.</text>
</comment>
<keyword evidence="8 10" id="KW-0456">Lyase</keyword>
<accession>A0A330HLL2</accession>
<keyword evidence="13" id="KW-1185">Reference proteome</keyword>
<evidence type="ECO:0000259" key="11">
    <source>
        <dbReference type="PROSITE" id="PS51144"/>
    </source>
</evidence>
<organism evidence="12 13">
    <name type="scientific">Mesorhizobium hawassense</name>
    <dbReference type="NCBI Taxonomy" id="1209954"/>
    <lineage>
        <taxon>Bacteria</taxon>
        <taxon>Pseudomonadati</taxon>
        <taxon>Pseudomonadota</taxon>
        <taxon>Alphaproteobacteria</taxon>
        <taxon>Hyphomicrobiales</taxon>
        <taxon>Phyllobacteriaceae</taxon>
        <taxon>Mesorhizobium</taxon>
    </lineage>
</organism>
<gene>
    <name evidence="12" type="ORF">DPM33_28260</name>
</gene>
<evidence type="ECO:0000256" key="5">
    <source>
        <dbReference type="ARBA" id="ARBA00014628"/>
    </source>
</evidence>
<reference evidence="12 13" key="2">
    <citation type="submission" date="2018-07" db="EMBL/GenBank/DDBJ databases">
        <title>Diversity of Mesorhizobium strains in Brazil.</title>
        <authorList>
            <person name="Helene L.C.F."/>
            <person name="Dall'Agnol R."/>
            <person name="Delamuta J.R.M."/>
            <person name="Hungria M."/>
        </authorList>
    </citation>
    <scope>NUCLEOTIDE SEQUENCE [LARGE SCALE GENOMIC DNA]</scope>
    <source>
        <strain evidence="12 13">AC99b</strain>
    </source>
</reference>
<evidence type="ECO:0000256" key="1">
    <source>
        <dbReference type="ARBA" id="ARBA00001947"/>
    </source>
</evidence>
<comment type="function">
    <text evidence="2 10">Reversible hydration of carbon dioxide.</text>
</comment>
<evidence type="ECO:0000256" key="4">
    <source>
        <dbReference type="ARBA" id="ARBA00012925"/>
    </source>
</evidence>
<evidence type="ECO:0000256" key="2">
    <source>
        <dbReference type="ARBA" id="ARBA00002904"/>
    </source>
</evidence>
<feature type="domain" description="Alpha-carbonic anhydrase" evidence="11">
    <location>
        <begin position="28"/>
        <end position="250"/>
    </location>
</feature>
<dbReference type="GO" id="GO:0004089">
    <property type="term" value="F:carbonate dehydratase activity"/>
    <property type="evidence" value="ECO:0007669"/>
    <property type="project" value="UniProtKB-UniRule"/>
</dbReference>
<evidence type="ECO:0000256" key="8">
    <source>
        <dbReference type="ARBA" id="ARBA00023239"/>
    </source>
</evidence>
<evidence type="ECO:0000256" key="6">
    <source>
        <dbReference type="ARBA" id="ARBA00022723"/>
    </source>
</evidence>
<dbReference type="SMART" id="SM01057">
    <property type="entry name" value="Carb_anhydrase"/>
    <property type="match status" value="1"/>
</dbReference>
<evidence type="ECO:0000313" key="12">
    <source>
        <dbReference type="EMBL" id="RAZ85617.1"/>
    </source>
</evidence>
<keyword evidence="6 10" id="KW-0479">Metal-binding</keyword>